<keyword evidence="12" id="KW-1185">Reference proteome</keyword>
<dbReference type="GeneID" id="105270934"/>
<evidence type="ECO:0000256" key="1">
    <source>
        <dbReference type="ARBA" id="ARBA00004389"/>
    </source>
</evidence>
<keyword evidence="8 11" id="KW-1133">Transmembrane helix</keyword>
<dbReference type="InterPro" id="IPR009703">
    <property type="entry name" value="Selenoprotein_S"/>
</dbReference>
<keyword evidence="5 11" id="KW-0812">Transmembrane</keyword>
<evidence type="ECO:0000256" key="2">
    <source>
        <dbReference type="ARBA" id="ARBA00004496"/>
    </source>
</evidence>
<evidence type="ECO:0008006" key="14">
    <source>
        <dbReference type="Google" id="ProtNLM"/>
    </source>
</evidence>
<dbReference type="Pfam" id="PF06936">
    <property type="entry name" value="Selenoprotein_S"/>
    <property type="match status" value="1"/>
</dbReference>
<dbReference type="GO" id="GO:0030968">
    <property type="term" value="P:endoplasmic reticulum unfolded protein response"/>
    <property type="evidence" value="ECO:0007669"/>
    <property type="project" value="TreeGrafter"/>
</dbReference>
<dbReference type="Gene3D" id="6.10.250.2950">
    <property type="match status" value="1"/>
</dbReference>
<keyword evidence="7" id="KW-0712">Selenocysteine</keyword>
<organism evidence="12 13">
    <name type="scientific">Fopius arisanus</name>
    <dbReference type="NCBI Taxonomy" id="64838"/>
    <lineage>
        <taxon>Eukaryota</taxon>
        <taxon>Metazoa</taxon>
        <taxon>Ecdysozoa</taxon>
        <taxon>Arthropoda</taxon>
        <taxon>Hexapoda</taxon>
        <taxon>Insecta</taxon>
        <taxon>Pterygota</taxon>
        <taxon>Neoptera</taxon>
        <taxon>Endopterygota</taxon>
        <taxon>Hymenoptera</taxon>
        <taxon>Apocrita</taxon>
        <taxon>Ichneumonoidea</taxon>
        <taxon>Braconidae</taxon>
        <taxon>Opiinae</taxon>
        <taxon>Fopius</taxon>
    </lineage>
</organism>
<proteinExistence type="inferred from homology"/>
<dbReference type="PANTHER" id="PTHR28621:SF1">
    <property type="entry name" value="SELENOPROTEIN S"/>
    <property type="match status" value="1"/>
</dbReference>
<evidence type="ECO:0000256" key="3">
    <source>
        <dbReference type="ARBA" id="ARBA00011034"/>
    </source>
</evidence>
<sequence>MDEADILPTRTSYLPIVWAAIASVGWYILGVLVALFFASPYIAEKYKSWKNKKDKQEYDSKYKKNPDLQEERLRAIEAARQRMQSKYNETLEEAERRKEAEKAEKIRELEKFRNSTGPYRLGDTQSGPSTSKPKYNEYNPLMGDTTRNYKPPKRSACRGGGCGGS</sequence>
<keyword evidence="6" id="KW-0256">Endoplasmic reticulum</keyword>
<evidence type="ECO:0000256" key="10">
    <source>
        <dbReference type="SAM" id="MobiDB-lite"/>
    </source>
</evidence>
<evidence type="ECO:0000256" key="7">
    <source>
        <dbReference type="ARBA" id="ARBA00022933"/>
    </source>
</evidence>
<dbReference type="AlphaFoldDB" id="A0A9R1TJN3"/>
<feature type="compositionally biased region" description="Basic and acidic residues" evidence="10">
    <location>
        <begin position="93"/>
        <end position="113"/>
    </location>
</feature>
<reference evidence="13" key="1">
    <citation type="submission" date="2025-08" db="UniProtKB">
        <authorList>
            <consortium name="RefSeq"/>
        </authorList>
    </citation>
    <scope>IDENTIFICATION</scope>
    <source>
        <strain evidence="13">USDA-PBARC FA_bdor</strain>
        <tissue evidence="13">Whole organism</tissue>
    </source>
</reference>
<comment type="subcellular location">
    <subcellularLocation>
        <location evidence="2">Cytoplasm</location>
    </subcellularLocation>
    <subcellularLocation>
        <location evidence="1">Endoplasmic reticulum membrane</location>
        <topology evidence="1">Single-pass membrane protein</topology>
    </subcellularLocation>
</comment>
<comment type="similarity">
    <text evidence="3">Belongs to the selenoprotein S family.</text>
</comment>
<dbReference type="Proteomes" id="UP000694866">
    <property type="component" value="Unplaced"/>
</dbReference>
<dbReference type="PANTHER" id="PTHR28621">
    <property type="entry name" value="SELENOPROTEIN S"/>
    <property type="match status" value="1"/>
</dbReference>
<accession>A0A9R1TJN3</accession>
<evidence type="ECO:0000256" key="5">
    <source>
        <dbReference type="ARBA" id="ARBA00022692"/>
    </source>
</evidence>
<feature type="region of interest" description="Disordered" evidence="10">
    <location>
        <begin position="87"/>
        <end position="165"/>
    </location>
</feature>
<evidence type="ECO:0000256" key="8">
    <source>
        <dbReference type="ARBA" id="ARBA00022989"/>
    </source>
</evidence>
<feature type="transmembrane region" description="Helical" evidence="11">
    <location>
        <begin position="16"/>
        <end position="43"/>
    </location>
</feature>
<dbReference type="GO" id="GO:0036502">
    <property type="term" value="C:Derlin-1-VIMP complex"/>
    <property type="evidence" value="ECO:0007669"/>
    <property type="project" value="TreeGrafter"/>
</dbReference>
<gene>
    <name evidence="13" type="primary">LOC105270934</name>
</gene>
<keyword evidence="9 11" id="KW-0472">Membrane</keyword>
<dbReference type="RefSeq" id="XP_011310479.1">
    <property type="nucleotide sequence ID" value="XM_011312177.1"/>
</dbReference>
<evidence type="ECO:0000256" key="6">
    <source>
        <dbReference type="ARBA" id="ARBA00022824"/>
    </source>
</evidence>
<evidence type="ECO:0000256" key="4">
    <source>
        <dbReference type="ARBA" id="ARBA00022490"/>
    </source>
</evidence>
<keyword evidence="4" id="KW-0963">Cytoplasm</keyword>
<evidence type="ECO:0000256" key="11">
    <source>
        <dbReference type="SAM" id="Phobius"/>
    </source>
</evidence>
<evidence type="ECO:0000313" key="12">
    <source>
        <dbReference type="Proteomes" id="UP000694866"/>
    </source>
</evidence>
<dbReference type="GO" id="GO:0036513">
    <property type="term" value="C:Derlin-1 retrotranslocation complex"/>
    <property type="evidence" value="ECO:0007669"/>
    <property type="project" value="TreeGrafter"/>
</dbReference>
<feature type="compositionally biased region" description="Polar residues" evidence="10">
    <location>
        <begin position="123"/>
        <end position="133"/>
    </location>
</feature>
<protein>
    <recommendedName>
        <fullName evidence="14">Selenoprotein S</fullName>
    </recommendedName>
</protein>
<name>A0A9R1TJN3_9HYME</name>
<evidence type="ECO:0000313" key="13">
    <source>
        <dbReference type="RefSeq" id="XP_011310479.1"/>
    </source>
</evidence>
<dbReference type="GO" id="GO:0030970">
    <property type="term" value="P:retrograde protein transport, ER to cytosol"/>
    <property type="evidence" value="ECO:0007669"/>
    <property type="project" value="TreeGrafter"/>
</dbReference>
<dbReference type="OrthoDB" id="75792at2759"/>
<dbReference type="KEGG" id="fas:105270934"/>
<evidence type="ECO:0000256" key="9">
    <source>
        <dbReference type="ARBA" id="ARBA00023136"/>
    </source>
</evidence>